<dbReference type="GO" id="GO:0004518">
    <property type="term" value="F:nuclease activity"/>
    <property type="evidence" value="ECO:0007669"/>
    <property type="project" value="UniProtKB-KW"/>
</dbReference>
<organism evidence="19 20">
    <name type="scientific">Asticcacaulis biprosthecium C19</name>
    <dbReference type="NCBI Taxonomy" id="715226"/>
    <lineage>
        <taxon>Bacteria</taxon>
        <taxon>Pseudomonadati</taxon>
        <taxon>Pseudomonadota</taxon>
        <taxon>Alphaproteobacteria</taxon>
        <taxon>Caulobacterales</taxon>
        <taxon>Caulobacteraceae</taxon>
        <taxon>Asticcacaulis</taxon>
    </lineage>
</organism>
<dbReference type="PROSITE" id="PS00211">
    <property type="entry name" value="ABC_TRANSPORTER_1"/>
    <property type="match status" value="1"/>
</dbReference>
<evidence type="ECO:0000256" key="12">
    <source>
        <dbReference type="ARBA" id="ARBA00023125"/>
    </source>
</evidence>
<keyword evidence="7" id="KW-0228">DNA excision</keyword>
<evidence type="ECO:0000256" key="14">
    <source>
        <dbReference type="ARBA" id="ARBA00038000"/>
    </source>
</evidence>
<reference evidence="20" key="1">
    <citation type="submission" date="2011-03" db="EMBL/GenBank/DDBJ databases">
        <title>Draft genome sequence of Brevundimonas diminuta.</title>
        <authorList>
            <person name="Brown P.J.B."/>
            <person name="Buechlein A."/>
            <person name="Hemmerich C."/>
            <person name="Brun Y.V."/>
        </authorList>
    </citation>
    <scope>NUCLEOTIDE SEQUENCE [LARGE SCALE GENOMIC DNA]</scope>
    <source>
        <strain evidence="20">C19</strain>
    </source>
</reference>
<dbReference type="Gene3D" id="1.10.8.280">
    <property type="entry name" value="ABC transporter ATPase domain-like"/>
    <property type="match status" value="1"/>
</dbReference>
<protein>
    <recommendedName>
        <fullName evidence="15">UvrABC system protein A</fullName>
    </recommendedName>
    <alternativeName>
        <fullName evidence="16">Excinuclease ABC subunit A</fullName>
    </alternativeName>
</protein>
<feature type="compositionally biased region" description="Basic and acidic residues" evidence="17">
    <location>
        <begin position="268"/>
        <end position="311"/>
    </location>
</feature>
<dbReference type="SUPFAM" id="SSF52540">
    <property type="entry name" value="P-loop containing nucleoside triphosphate hydrolases"/>
    <property type="match status" value="1"/>
</dbReference>
<evidence type="ECO:0000256" key="16">
    <source>
        <dbReference type="ARBA" id="ARBA00042156"/>
    </source>
</evidence>
<evidence type="ECO:0000256" key="11">
    <source>
        <dbReference type="ARBA" id="ARBA00022881"/>
    </source>
</evidence>
<accession>F4QQ44</accession>
<keyword evidence="8" id="KW-0863">Zinc-finger</keyword>
<dbReference type="GO" id="GO:0016887">
    <property type="term" value="F:ATP hydrolysis activity"/>
    <property type="evidence" value="ECO:0007669"/>
    <property type="project" value="InterPro"/>
</dbReference>
<evidence type="ECO:0000256" key="8">
    <source>
        <dbReference type="ARBA" id="ARBA00022771"/>
    </source>
</evidence>
<gene>
    <name evidence="19" type="ORF">ABI_33490</name>
</gene>
<keyword evidence="6" id="KW-0227">DNA damage</keyword>
<dbReference type="InterPro" id="IPR027417">
    <property type="entry name" value="P-loop_NTPase"/>
</dbReference>
<dbReference type="InterPro" id="IPR017871">
    <property type="entry name" value="ABC_transporter-like_CS"/>
</dbReference>
<evidence type="ECO:0000256" key="1">
    <source>
        <dbReference type="ARBA" id="ARBA00004496"/>
    </source>
</evidence>
<keyword evidence="9" id="KW-0862">Zinc</keyword>
<dbReference type="Gene3D" id="3.40.50.300">
    <property type="entry name" value="P-loop containing nucleotide triphosphate hydrolases"/>
    <property type="match status" value="1"/>
</dbReference>
<keyword evidence="20" id="KW-1185">Reference proteome</keyword>
<evidence type="ECO:0000256" key="2">
    <source>
        <dbReference type="ARBA" id="ARBA00022490"/>
    </source>
</evidence>
<keyword evidence="13" id="KW-0234">DNA repair</keyword>
<evidence type="ECO:0000313" key="19">
    <source>
        <dbReference type="EMBL" id="EGF90331.1"/>
    </source>
</evidence>
<evidence type="ECO:0000256" key="13">
    <source>
        <dbReference type="ARBA" id="ARBA00023204"/>
    </source>
</evidence>
<dbReference type="AlphaFoldDB" id="F4QQ44"/>
<sequence>MDKTWKDLPEKVQEVILMGSGTEKIKFTYQDGTRRYDVTKPFEGVIPNMDRRWRETDSSWVREDLARYQSETPCDACNGARLKPEALAVKIDAKNISEISRLSIKQAHQWFTEVEDKLSEKQLDIARRILKEIKDRLRFLNDVGLDYLNMSRNSGTLSGGESQRIRLASQIGSGLTGVLYVLDEPSIGLHQRDNDRLLISLKGLRDLGNSVLVVEHDEDAILQADYVIDMGPAAGVHGGEIIAQGAPEAIKSNPRSITGQYLTGKREIPLFYSKDTDQERRPINKEKDAEGHRRPRQQSEECHGRDPGRGHDLHHRRLRRRQINLYPGDPVQGGGATAEQRIRSPGRPRQDRRPGAFRQDRRDRPVADRPYAAVKPCHLYRRLRSDSRLVRRPA</sequence>
<evidence type="ECO:0000256" key="4">
    <source>
        <dbReference type="ARBA" id="ARBA00022737"/>
    </source>
</evidence>
<proteinExistence type="inferred from homology"/>
<dbReference type="Gene3D" id="1.20.1580.10">
    <property type="entry name" value="ABC transporter ATPase like domain"/>
    <property type="match status" value="1"/>
</dbReference>
<feature type="region of interest" description="Disordered" evidence="17">
    <location>
        <begin position="268"/>
        <end position="372"/>
    </location>
</feature>
<evidence type="ECO:0000256" key="15">
    <source>
        <dbReference type="ARBA" id="ARBA00039316"/>
    </source>
</evidence>
<evidence type="ECO:0000256" key="6">
    <source>
        <dbReference type="ARBA" id="ARBA00022763"/>
    </source>
</evidence>
<dbReference type="InterPro" id="IPR041552">
    <property type="entry name" value="UvrA_DNA-bd"/>
</dbReference>
<keyword evidence="2" id="KW-0963">Cytoplasm</keyword>
<keyword evidence="10" id="KW-0067">ATP-binding</keyword>
<evidence type="ECO:0000259" key="18">
    <source>
        <dbReference type="Pfam" id="PF17755"/>
    </source>
</evidence>
<evidence type="ECO:0000256" key="10">
    <source>
        <dbReference type="ARBA" id="ARBA00022840"/>
    </source>
</evidence>
<dbReference type="eggNOG" id="COG0178">
    <property type="taxonomic scope" value="Bacteria"/>
</dbReference>
<keyword evidence="12" id="KW-0238">DNA-binding</keyword>
<feature type="compositionally biased region" description="Basic and acidic residues" evidence="17">
    <location>
        <begin position="348"/>
        <end position="367"/>
    </location>
</feature>
<evidence type="ECO:0000256" key="5">
    <source>
        <dbReference type="ARBA" id="ARBA00022741"/>
    </source>
</evidence>
<feature type="domain" description="UvrA DNA-binding" evidence="18">
    <location>
        <begin position="1"/>
        <end position="66"/>
    </location>
</feature>
<evidence type="ECO:0000313" key="20">
    <source>
        <dbReference type="Proteomes" id="UP000006512"/>
    </source>
</evidence>
<dbReference type="GO" id="GO:0005524">
    <property type="term" value="F:ATP binding"/>
    <property type="evidence" value="ECO:0007669"/>
    <property type="project" value="UniProtKB-KW"/>
</dbReference>
<feature type="compositionally biased region" description="Basic residues" evidence="17">
    <location>
        <begin position="312"/>
        <end position="322"/>
    </location>
</feature>
<dbReference type="Pfam" id="PF17755">
    <property type="entry name" value="UvrA_DNA-bind"/>
    <property type="match status" value="1"/>
</dbReference>
<comment type="subcellular location">
    <subcellularLocation>
        <location evidence="1">Cytoplasm</location>
    </subcellularLocation>
</comment>
<evidence type="ECO:0000256" key="7">
    <source>
        <dbReference type="ARBA" id="ARBA00022769"/>
    </source>
</evidence>
<dbReference type="PANTHER" id="PTHR43152">
    <property type="entry name" value="UVRABC SYSTEM PROTEIN A"/>
    <property type="match status" value="1"/>
</dbReference>
<dbReference type="GO" id="GO:0005737">
    <property type="term" value="C:cytoplasm"/>
    <property type="evidence" value="ECO:0007669"/>
    <property type="project" value="UniProtKB-SubCell"/>
</dbReference>
<evidence type="ECO:0000256" key="9">
    <source>
        <dbReference type="ARBA" id="ARBA00022833"/>
    </source>
</evidence>
<dbReference type="Proteomes" id="UP000006512">
    <property type="component" value="Unassembled WGS sequence"/>
</dbReference>
<keyword evidence="3" id="KW-0479">Metal-binding</keyword>
<keyword evidence="11" id="KW-0267">Excision nuclease</keyword>
<dbReference type="STRING" id="715226.ABI_33490"/>
<keyword evidence="4" id="KW-0677">Repeat</keyword>
<name>F4QQ44_9CAUL</name>
<dbReference type="GO" id="GO:0003677">
    <property type="term" value="F:DNA binding"/>
    <property type="evidence" value="ECO:0007669"/>
    <property type="project" value="UniProtKB-KW"/>
</dbReference>
<dbReference type="GO" id="GO:0008270">
    <property type="term" value="F:zinc ion binding"/>
    <property type="evidence" value="ECO:0007669"/>
    <property type="project" value="UniProtKB-KW"/>
</dbReference>
<dbReference type="HOGENOM" id="CLU_699508_0_0_5"/>
<dbReference type="GO" id="GO:0006281">
    <property type="term" value="P:DNA repair"/>
    <property type="evidence" value="ECO:0007669"/>
    <property type="project" value="UniProtKB-KW"/>
</dbReference>
<dbReference type="PANTHER" id="PTHR43152:SF3">
    <property type="entry name" value="UVRABC SYSTEM PROTEIN A"/>
    <property type="match status" value="1"/>
</dbReference>
<evidence type="ECO:0000256" key="17">
    <source>
        <dbReference type="SAM" id="MobiDB-lite"/>
    </source>
</evidence>
<dbReference type="EMBL" id="GL883079">
    <property type="protein sequence ID" value="EGF90331.1"/>
    <property type="molecule type" value="Genomic_DNA"/>
</dbReference>
<comment type="similarity">
    <text evidence="14">Belongs to the ABC transporter superfamily. UvrA family.</text>
</comment>
<keyword evidence="5" id="KW-0547">Nucleotide-binding</keyword>
<evidence type="ECO:0000256" key="3">
    <source>
        <dbReference type="ARBA" id="ARBA00022723"/>
    </source>
</evidence>